<proteinExistence type="predicted"/>
<sequence length="81" mass="9009">MREHHPAWLARGSMKTCSSAIAAHLVESNHVINPADSFKPIHRVCGVQSKWVKGRLLAIAIRLHSPPLCSQRRLVKALNLP</sequence>
<dbReference type="AlphaFoldDB" id="A0A8S9Z2P2"/>
<reference evidence="1" key="1">
    <citation type="submission" date="2019-07" db="EMBL/GenBank/DDBJ databases">
        <title>Annotation for the trematode Paragonimus miyazaki's.</title>
        <authorList>
            <person name="Choi Y.-J."/>
        </authorList>
    </citation>
    <scope>NUCLEOTIDE SEQUENCE</scope>
    <source>
        <strain evidence="1">Japan</strain>
    </source>
</reference>
<evidence type="ECO:0000313" key="2">
    <source>
        <dbReference type="Proteomes" id="UP000822476"/>
    </source>
</evidence>
<name>A0A8S9Z2P2_9TREM</name>
<organism evidence="1 2">
    <name type="scientific">Paragonimus skrjabini miyazakii</name>
    <dbReference type="NCBI Taxonomy" id="59628"/>
    <lineage>
        <taxon>Eukaryota</taxon>
        <taxon>Metazoa</taxon>
        <taxon>Spiralia</taxon>
        <taxon>Lophotrochozoa</taxon>
        <taxon>Platyhelminthes</taxon>
        <taxon>Trematoda</taxon>
        <taxon>Digenea</taxon>
        <taxon>Plagiorchiida</taxon>
        <taxon>Troglotremata</taxon>
        <taxon>Troglotrematidae</taxon>
        <taxon>Paragonimus</taxon>
    </lineage>
</organism>
<gene>
    <name evidence="1" type="ORF">EG68_04879</name>
</gene>
<accession>A0A8S9Z2P2</accession>
<dbReference type="OrthoDB" id="6248590at2759"/>
<protein>
    <submittedName>
        <fullName evidence="1">Uncharacterized protein</fullName>
    </submittedName>
</protein>
<dbReference type="EMBL" id="JTDE01002407">
    <property type="protein sequence ID" value="KAF7257407.1"/>
    <property type="molecule type" value="Genomic_DNA"/>
</dbReference>
<keyword evidence="2" id="KW-1185">Reference proteome</keyword>
<dbReference type="Proteomes" id="UP000822476">
    <property type="component" value="Unassembled WGS sequence"/>
</dbReference>
<comment type="caution">
    <text evidence="1">The sequence shown here is derived from an EMBL/GenBank/DDBJ whole genome shotgun (WGS) entry which is preliminary data.</text>
</comment>
<evidence type="ECO:0000313" key="1">
    <source>
        <dbReference type="EMBL" id="KAF7257407.1"/>
    </source>
</evidence>